<dbReference type="SUPFAM" id="SSF56954">
    <property type="entry name" value="Outer membrane efflux proteins (OEP)"/>
    <property type="match status" value="1"/>
</dbReference>
<evidence type="ECO:0000313" key="3">
    <source>
        <dbReference type="Proteomes" id="UP000013063"/>
    </source>
</evidence>
<comment type="similarity">
    <text evidence="1">Belongs to the outer membrane factor (OMF) (TC 1.B.17) family.</text>
</comment>
<dbReference type="Proteomes" id="UP000013063">
    <property type="component" value="Unassembled WGS sequence"/>
</dbReference>
<dbReference type="InterPro" id="IPR010131">
    <property type="entry name" value="MdtP/NodT-like"/>
</dbReference>
<dbReference type="GO" id="GO:0015562">
    <property type="term" value="F:efflux transmembrane transporter activity"/>
    <property type="evidence" value="ECO:0007669"/>
    <property type="project" value="InterPro"/>
</dbReference>
<dbReference type="Pfam" id="PF02321">
    <property type="entry name" value="OEP"/>
    <property type="match status" value="2"/>
</dbReference>
<dbReference type="InterPro" id="IPR003423">
    <property type="entry name" value="OMP_efflux"/>
</dbReference>
<evidence type="ECO:0000256" key="1">
    <source>
        <dbReference type="ARBA" id="ARBA00007613"/>
    </source>
</evidence>
<sequence length="433" mass="44568" precursor="true">MITAAVLALALSGAPDTSRAPPPPPVAALTPAWWPQLDDPVLRDLLTRASQGSLDLKIAVARLERAGADIDLARAGQRPHATVGADAAIGAANFSSVHKGAGVPASVGYEVDLFGRLKASVAAARSDQAAAQADVEVARQLVMAETAKAYVDLREAQAKRAATEGALAAARRNEELVSKRRAEGDALGDDVQAAHRDTRAALVETDTARRGVESACIRLGQLLGQDGPIDEPAFGGAILTTPALEGLPSEAVLGRPDIQAAQARLQAADARRAEAVAATRPRFTLTGSLGGGEPDLFYLLDVRALAWSVVGGLTHELYDGGAGKARKRGATADATLAELAYRKAVGDAWAQARLALGALDQATIAESLARETLAQAERTRALGQTRHGEGEIDGGALTRLDAAVSAARAALADASAARARAYLDLILAAGGRA</sequence>
<dbReference type="OrthoDB" id="7187593at2"/>
<gene>
    <name evidence="2" type="ORF">OR37_00308</name>
</gene>
<protein>
    <submittedName>
        <fullName evidence="2">Outer membrane protein</fullName>
    </submittedName>
</protein>
<dbReference type="PATRIC" id="fig|1292034.3.peg.305"/>
<dbReference type="Gene3D" id="2.20.200.10">
    <property type="entry name" value="Outer membrane efflux proteins (OEP)"/>
    <property type="match status" value="1"/>
</dbReference>
<keyword evidence="3" id="KW-1185">Reference proteome</keyword>
<dbReference type="PANTHER" id="PTHR30203:SF29">
    <property type="entry name" value="PROTEIN CYAE"/>
    <property type="match status" value="1"/>
</dbReference>
<organism evidence="2 3">
    <name type="scientific">Caulobacter vibrioides OR37</name>
    <dbReference type="NCBI Taxonomy" id="1292034"/>
    <lineage>
        <taxon>Bacteria</taxon>
        <taxon>Pseudomonadati</taxon>
        <taxon>Pseudomonadota</taxon>
        <taxon>Alphaproteobacteria</taxon>
        <taxon>Caulobacterales</taxon>
        <taxon>Caulobacteraceae</taxon>
        <taxon>Caulobacter</taxon>
    </lineage>
</organism>
<reference evidence="2 3" key="1">
    <citation type="journal article" date="2013" name="Genome Announc.">
        <title>Draft Genome Sequence for Caulobacter sp. Strain OR37, a Bacterium Tolerant to Heavy Metals.</title>
        <authorList>
            <person name="Utturkar S.M."/>
            <person name="Bollmann A."/>
            <person name="Brzoska R.M."/>
            <person name="Klingeman D.M."/>
            <person name="Epstein S.E."/>
            <person name="Palumbo A.V."/>
            <person name="Brown S.D."/>
        </authorList>
    </citation>
    <scope>NUCLEOTIDE SEQUENCE [LARGE SCALE GENOMIC DNA]</scope>
    <source>
        <strain evidence="2 3">OR37</strain>
    </source>
</reference>
<dbReference type="EMBL" id="APMP01000001">
    <property type="protein sequence ID" value="ENZ83801.1"/>
    <property type="molecule type" value="Genomic_DNA"/>
</dbReference>
<dbReference type="STRING" id="1292034.OR37_00308"/>
<accession>R0D5G8</accession>
<dbReference type="Gene3D" id="1.20.1600.10">
    <property type="entry name" value="Outer membrane efflux proteins (OEP)"/>
    <property type="match status" value="1"/>
</dbReference>
<proteinExistence type="inferred from homology"/>
<dbReference type="PANTHER" id="PTHR30203">
    <property type="entry name" value="OUTER MEMBRANE CATION EFFLUX PROTEIN"/>
    <property type="match status" value="1"/>
</dbReference>
<comment type="caution">
    <text evidence="2">The sequence shown here is derived from an EMBL/GenBank/DDBJ whole genome shotgun (WGS) entry which is preliminary data.</text>
</comment>
<name>R0D5G8_CAUVI</name>
<evidence type="ECO:0000313" key="2">
    <source>
        <dbReference type="EMBL" id="ENZ83801.1"/>
    </source>
</evidence>
<dbReference type="eggNOG" id="COG1538">
    <property type="taxonomic scope" value="Bacteria"/>
</dbReference>
<dbReference type="RefSeq" id="WP_004615369.1">
    <property type="nucleotide sequence ID" value="NZ_APMP01000001.1"/>
</dbReference>
<dbReference type="AlphaFoldDB" id="R0D5G8"/>